<organism evidence="1 2">
    <name type="scientific">Pseudonocardia eucalypti</name>
    <dbReference type="NCBI Taxonomy" id="648755"/>
    <lineage>
        <taxon>Bacteria</taxon>
        <taxon>Bacillati</taxon>
        <taxon>Actinomycetota</taxon>
        <taxon>Actinomycetes</taxon>
        <taxon>Pseudonocardiales</taxon>
        <taxon>Pseudonocardiaceae</taxon>
        <taxon>Pseudonocardia</taxon>
    </lineage>
</organism>
<gene>
    <name evidence="1" type="ORF">GCM10023321_40060</name>
</gene>
<comment type="caution">
    <text evidence="1">The sequence shown here is derived from an EMBL/GenBank/DDBJ whole genome shotgun (WGS) entry which is preliminary data.</text>
</comment>
<dbReference type="Proteomes" id="UP001428817">
    <property type="component" value="Unassembled WGS sequence"/>
</dbReference>
<proteinExistence type="predicted"/>
<evidence type="ECO:0008006" key="3">
    <source>
        <dbReference type="Google" id="ProtNLM"/>
    </source>
</evidence>
<keyword evidence="2" id="KW-1185">Reference proteome</keyword>
<evidence type="ECO:0000313" key="2">
    <source>
        <dbReference type="Proteomes" id="UP001428817"/>
    </source>
</evidence>
<name>A0ABP9QBX5_9PSEU</name>
<dbReference type="EMBL" id="BAABJP010000018">
    <property type="protein sequence ID" value="GAA5159227.1"/>
    <property type="molecule type" value="Genomic_DNA"/>
</dbReference>
<protein>
    <recommendedName>
        <fullName evidence="3">Ig-like domain-containing protein</fullName>
    </recommendedName>
</protein>
<evidence type="ECO:0000313" key="1">
    <source>
        <dbReference type="EMBL" id="GAA5159227.1"/>
    </source>
</evidence>
<accession>A0ABP9QBX5</accession>
<reference evidence="2" key="1">
    <citation type="journal article" date="2019" name="Int. J. Syst. Evol. Microbiol.">
        <title>The Global Catalogue of Microorganisms (GCM) 10K type strain sequencing project: providing services to taxonomists for standard genome sequencing and annotation.</title>
        <authorList>
            <consortium name="The Broad Institute Genomics Platform"/>
            <consortium name="The Broad Institute Genome Sequencing Center for Infectious Disease"/>
            <person name="Wu L."/>
            <person name="Ma J."/>
        </authorList>
    </citation>
    <scope>NUCLEOTIDE SEQUENCE [LARGE SCALE GENOMIC DNA]</scope>
    <source>
        <strain evidence="2">JCM 18303</strain>
    </source>
</reference>
<sequence length="454" mass="49540">MNFSGTTGRVDQNAPIGGRTVTLICENGSKTATASDSFTVVFRNGGPEQDVRASLSVYPNVVRPGDTLSANPRCENGRIESLRGDDVNFYGNSGRVNDRAGEGNRTVTLVCVSDRGNKRVTATDNFRIARDGGWGNGDPRATLSVSPRTVRPGDYIWANGGCYDGYEESLRGDDVSFRGNRGWVDDNAREGEHTVRRVCRNNGKTVEATDTFRVDRDGHGEWPGHGPDDFWLSDRSGYQGDDVDASVRCRDDRARLESNALEDITLRREGGRLRGTTHVDNNADEGWHRVTVYCDGNSQSRWFLVKDDDDNDGPQWLDFDPGYGNRGDEVDVHVRCEHGVGRLDGNGILDNIELDRDGENRWSGTTSVEDDADYGEHTIKIRCGDDTLSEDFFVRGEGDKDDDDSPDGGEYVSVYPKGGIETGGGPVGAPIGLGALTLTGAGITNGGRTRRSER</sequence>